<dbReference type="Proteomes" id="UP000194474">
    <property type="component" value="Unassembled WGS sequence"/>
</dbReference>
<keyword evidence="2 4" id="KW-0479">Metal-binding</keyword>
<evidence type="ECO:0000256" key="2">
    <source>
        <dbReference type="ARBA" id="ARBA00022723"/>
    </source>
</evidence>
<dbReference type="PANTHER" id="PTHR35008">
    <property type="entry name" value="BLL4482 PROTEIN-RELATED"/>
    <property type="match status" value="1"/>
</dbReference>
<evidence type="ECO:0000256" key="3">
    <source>
        <dbReference type="ARBA" id="ARBA00023004"/>
    </source>
</evidence>
<dbReference type="AlphaFoldDB" id="A0A1Y6EYG2"/>
<dbReference type="PANTHER" id="PTHR35008:SF8">
    <property type="entry name" value="ALCOHOL DEHYDROGENASE CYTOCHROME C SUBUNIT"/>
    <property type="match status" value="1"/>
</dbReference>
<dbReference type="InterPro" id="IPR009056">
    <property type="entry name" value="Cyt_c-like_dom"/>
</dbReference>
<feature type="region of interest" description="Disordered" evidence="5">
    <location>
        <begin position="211"/>
        <end position="233"/>
    </location>
</feature>
<dbReference type="InterPro" id="IPR036909">
    <property type="entry name" value="Cyt_c-like_dom_sf"/>
</dbReference>
<dbReference type="GO" id="GO:0009055">
    <property type="term" value="F:electron transfer activity"/>
    <property type="evidence" value="ECO:0007669"/>
    <property type="project" value="InterPro"/>
</dbReference>
<evidence type="ECO:0000256" key="1">
    <source>
        <dbReference type="ARBA" id="ARBA00022617"/>
    </source>
</evidence>
<sequence length="301" mass="32089">MTIRRLASLMVATLVLASIGVIAVEVWPISPARPVTSPSGDAKRGAYLARLSGCITCHTQAGATPLSGGAALVSRFGSFYAPNITADPDEGIGNWSFEQFARAVREGVSPAGDPYYPAFPYEFYATLTDQDVADLWSAIAAAPADTTPSRPHDVGFPFNVRGGIKLWRTFFEKPVAYEPDPTRTSQWNRGRYLVWGPAHCAACHAPRSAMGGLPESQELTGDPAMQDGDAAPPLTARDLTARGYTKAALVDALRTGVTPDGDVFGGSMAEVVHGSTKYLLTTHLEDIATYLLDLGQERSAQ</sequence>
<name>A0A1Y6EYG2_9HYPH</name>
<accession>A0A1Y6EYG2</accession>
<dbReference type="InterPro" id="IPR051459">
    <property type="entry name" value="Cytochrome_c-type_DH"/>
</dbReference>
<evidence type="ECO:0000256" key="5">
    <source>
        <dbReference type="SAM" id="MobiDB-lite"/>
    </source>
</evidence>
<gene>
    <name evidence="7" type="ORF">SAMN06295905_1568</name>
</gene>
<dbReference type="Gene3D" id="1.10.760.10">
    <property type="entry name" value="Cytochrome c-like domain"/>
    <property type="match status" value="1"/>
</dbReference>
<evidence type="ECO:0000256" key="4">
    <source>
        <dbReference type="PROSITE-ProRule" id="PRU00433"/>
    </source>
</evidence>
<dbReference type="EMBL" id="FXWK01000001">
    <property type="protein sequence ID" value="SMQ67708.1"/>
    <property type="molecule type" value="Genomic_DNA"/>
</dbReference>
<evidence type="ECO:0000313" key="8">
    <source>
        <dbReference type="Proteomes" id="UP000194474"/>
    </source>
</evidence>
<dbReference type="SUPFAM" id="SSF46626">
    <property type="entry name" value="Cytochrome c"/>
    <property type="match status" value="2"/>
</dbReference>
<evidence type="ECO:0000313" key="7">
    <source>
        <dbReference type="EMBL" id="SMQ67708.1"/>
    </source>
</evidence>
<organism evidence="7 8">
    <name type="scientific">Devosia lucknowensis</name>
    <dbReference type="NCBI Taxonomy" id="1096929"/>
    <lineage>
        <taxon>Bacteria</taxon>
        <taxon>Pseudomonadati</taxon>
        <taxon>Pseudomonadota</taxon>
        <taxon>Alphaproteobacteria</taxon>
        <taxon>Hyphomicrobiales</taxon>
        <taxon>Devosiaceae</taxon>
        <taxon>Devosia</taxon>
    </lineage>
</organism>
<proteinExistence type="predicted"/>
<evidence type="ECO:0000259" key="6">
    <source>
        <dbReference type="PROSITE" id="PS51007"/>
    </source>
</evidence>
<feature type="domain" description="Cytochrome c" evidence="6">
    <location>
        <begin position="40"/>
        <end position="143"/>
    </location>
</feature>
<dbReference type="GO" id="GO:0020037">
    <property type="term" value="F:heme binding"/>
    <property type="evidence" value="ECO:0007669"/>
    <property type="project" value="InterPro"/>
</dbReference>
<dbReference type="PROSITE" id="PS51007">
    <property type="entry name" value="CYTC"/>
    <property type="match status" value="2"/>
</dbReference>
<protein>
    <submittedName>
        <fullName evidence="7">Cytochrome c, mono- and diheme variants</fullName>
    </submittedName>
</protein>
<keyword evidence="1 4" id="KW-0349">Heme</keyword>
<reference evidence="8" key="1">
    <citation type="submission" date="2017-04" db="EMBL/GenBank/DDBJ databases">
        <authorList>
            <person name="Varghese N."/>
            <person name="Submissions S."/>
        </authorList>
    </citation>
    <scope>NUCLEOTIDE SEQUENCE [LARGE SCALE GENOMIC DNA]</scope>
</reference>
<dbReference type="GO" id="GO:0046872">
    <property type="term" value="F:metal ion binding"/>
    <property type="evidence" value="ECO:0007669"/>
    <property type="project" value="UniProtKB-KW"/>
</dbReference>
<feature type="domain" description="Cytochrome c" evidence="6">
    <location>
        <begin position="185"/>
        <end position="295"/>
    </location>
</feature>
<keyword evidence="3 4" id="KW-0408">Iron</keyword>
<keyword evidence="8" id="KW-1185">Reference proteome</keyword>